<keyword evidence="8 10" id="KW-0464">Manganese</keyword>
<feature type="binding site" evidence="10">
    <location>
        <position position="222"/>
    </location>
    <ligand>
        <name>Mn(2+)</name>
        <dbReference type="ChEBI" id="CHEBI:29035"/>
    </ligand>
</feature>
<dbReference type="NCBIfam" id="TIGR00287">
    <property type="entry name" value="cas1"/>
    <property type="match status" value="1"/>
</dbReference>
<protein>
    <recommendedName>
        <fullName evidence="10">CRISPR-associated endonuclease Cas1</fullName>
        <ecNumber evidence="10">3.1.-.-</ecNumber>
    </recommendedName>
</protein>
<feature type="binding site" evidence="10">
    <location>
        <position position="149"/>
    </location>
    <ligand>
        <name>Mn(2+)</name>
        <dbReference type="ChEBI" id="CHEBI:29035"/>
    </ligand>
</feature>
<gene>
    <name evidence="10" type="primary">cas1</name>
    <name evidence="11" type="ORF">C5Y96_24800</name>
</gene>
<dbReference type="NCBIfam" id="TIGR03639">
    <property type="entry name" value="cas1_NMENI"/>
    <property type="match status" value="1"/>
</dbReference>
<dbReference type="RefSeq" id="WP_105359040.1">
    <property type="nucleotide sequence ID" value="NZ_PUIA01000081.1"/>
</dbReference>
<evidence type="ECO:0000256" key="10">
    <source>
        <dbReference type="HAMAP-Rule" id="MF_01470"/>
    </source>
</evidence>
<evidence type="ECO:0000313" key="12">
    <source>
        <dbReference type="Proteomes" id="UP000240009"/>
    </source>
</evidence>
<dbReference type="InterPro" id="IPR002729">
    <property type="entry name" value="CRISPR-assoc_Cas1"/>
</dbReference>
<comment type="function">
    <text evidence="10">CRISPR (clustered regularly interspaced short palindromic repeat), is an adaptive immune system that provides protection against mobile genetic elements (viruses, transposable elements and conjugative plasmids). CRISPR clusters contain spacers, sequences complementary to antecedent mobile elements, and target invading nucleic acids. CRISPR clusters are transcribed and processed into CRISPR RNA (crRNA). Acts as a dsDNA endonuclease. Involved in the integration of spacer DNA into the CRISPR cassette.</text>
</comment>
<reference evidence="11 12" key="1">
    <citation type="submission" date="2018-02" db="EMBL/GenBank/DDBJ databases">
        <title>Comparative genomes isolates from brazilian mangrove.</title>
        <authorList>
            <person name="Araujo J.E."/>
            <person name="Taketani R.G."/>
            <person name="Silva M.C.P."/>
            <person name="Loureco M.V."/>
            <person name="Andreote F.D."/>
        </authorList>
    </citation>
    <scope>NUCLEOTIDE SEQUENCE [LARGE SCALE GENOMIC DNA]</scope>
    <source>
        <strain evidence="11 12">HEX-2 MGV</strain>
    </source>
</reference>
<evidence type="ECO:0000256" key="7">
    <source>
        <dbReference type="ARBA" id="ARBA00023125"/>
    </source>
</evidence>
<keyword evidence="6 10" id="KW-0051">Antiviral defense</keyword>
<evidence type="ECO:0000256" key="3">
    <source>
        <dbReference type="ARBA" id="ARBA00022759"/>
    </source>
</evidence>
<evidence type="ECO:0000256" key="6">
    <source>
        <dbReference type="ARBA" id="ARBA00023118"/>
    </source>
</evidence>
<evidence type="ECO:0000256" key="1">
    <source>
        <dbReference type="ARBA" id="ARBA00022722"/>
    </source>
</evidence>
<evidence type="ECO:0000256" key="4">
    <source>
        <dbReference type="ARBA" id="ARBA00022801"/>
    </source>
</evidence>
<dbReference type="Proteomes" id="UP000240009">
    <property type="component" value="Unassembled WGS sequence"/>
</dbReference>
<keyword evidence="5 10" id="KW-0460">Magnesium</keyword>
<dbReference type="GO" id="GO:0043571">
    <property type="term" value="P:maintenance of CRISPR repeat elements"/>
    <property type="evidence" value="ECO:0007669"/>
    <property type="project" value="UniProtKB-UniRule"/>
</dbReference>
<dbReference type="GO" id="GO:0051607">
    <property type="term" value="P:defense response to virus"/>
    <property type="evidence" value="ECO:0007669"/>
    <property type="project" value="UniProtKB-UniRule"/>
</dbReference>
<evidence type="ECO:0000256" key="2">
    <source>
        <dbReference type="ARBA" id="ARBA00022723"/>
    </source>
</evidence>
<dbReference type="OrthoDB" id="9803119at2"/>
<comment type="cofactor">
    <cofactor evidence="10">
        <name>Mg(2+)</name>
        <dbReference type="ChEBI" id="CHEBI:18420"/>
    </cofactor>
    <cofactor evidence="10">
        <name>Mn(2+)</name>
        <dbReference type="ChEBI" id="CHEBI:29035"/>
    </cofactor>
</comment>
<dbReference type="PANTHER" id="PTHR34353">
    <property type="entry name" value="CRISPR-ASSOCIATED ENDONUCLEASE CAS1 1"/>
    <property type="match status" value="1"/>
</dbReference>
<dbReference type="EMBL" id="PUIA01000081">
    <property type="protein sequence ID" value="PQO25556.1"/>
    <property type="molecule type" value="Genomic_DNA"/>
</dbReference>
<dbReference type="GO" id="GO:0003677">
    <property type="term" value="F:DNA binding"/>
    <property type="evidence" value="ECO:0007669"/>
    <property type="project" value="UniProtKB-KW"/>
</dbReference>
<dbReference type="AlphaFoldDB" id="A0A2S8F080"/>
<evidence type="ECO:0000313" key="11">
    <source>
        <dbReference type="EMBL" id="PQO25556.1"/>
    </source>
</evidence>
<keyword evidence="7 10" id="KW-0238">DNA-binding</keyword>
<dbReference type="HAMAP" id="MF_01470">
    <property type="entry name" value="Cas1"/>
    <property type="match status" value="1"/>
</dbReference>
<accession>A0A2S8F080</accession>
<comment type="similarity">
    <text evidence="10">Belongs to the CRISPR-associated endonuclease Cas1 family.</text>
</comment>
<dbReference type="Gene3D" id="3.100.10.20">
    <property type="entry name" value="CRISPR-associated endonuclease Cas1, N-terminal domain"/>
    <property type="match status" value="1"/>
</dbReference>
<dbReference type="GO" id="GO:0004520">
    <property type="term" value="F:DNA endonuclease activity"/>
    <property type="evidence" value="ECO:0007669"/>
    <property type="project" value="InterPro"/>
</dbReference>
<dbReference type="GO" id="GO:0016787">
    <property type="term" value="F:hydrolase activity"/>
    <property type="evidence" value="ECO:0007669"/>
    <property type="project" value="UniProtKB-KW"/>
</dbReference>
<dbReference type="GO" id="GO:0046872">
    <property type="term" value="F:metal ion binding"/>
    <property type="evidence" value="ECO:0007669"/>
    <property type="project" value="UniProtKB-UniRule"/>
</dbReference>
<dbReference type="InterPro" id="IPR042211">
    <property type="entry name" value="CRISPR-assoc_Cas1_N"/>
</dbReference>
<keyword evidence="3 10" id="KW-0255">Endonuclease</keyword>
<dbReference type="PANTHER" id="PTHR34353:SF2">
    <property type="entry name" value="CRISPR-ASSOCIATED ENDONUCLEASE CAS1 1"/>
    <property type="match status" value="1"/>
</dbReference>
<evidence type="ECO:0000256" key="5">
    <source>
        <dbReference type="ARBA" id="ARBA00022842"/>
    </source>
</evidence>
<feature type="binding site" evidence="10">
    <location>
        <position position="207"/>
    </location>
    <ligand>
        <name>Mn(2+)</name>
        <dbReference type="ChEBI" id="CHEBI:29035"/>
    </ligand>
</feature>
<dbReference type="InterPro" id="IPR019855">
    <property type="entry name" value="CRISPR-assoc_Cas1_NMENI"/>
</dbReference>
<keyword evidence="1 10" id="KW-0540">Nuclease</keyword>
<comment type="subunit">
    <text evidence="9 10">Homodimer, forms a heterotetramer with a Cas2 homodimer.</text>
</comment>
<name>A0A2S8F080_9BACT</name>
<dbReference type="Pfam" id="PF01867">
    <property type="entry name" value="Cas_Cas1"/>
    <property type="match status" value="1"/>
</dbReference>
<comment type="caution">
    <text evidence="11">The sequence shown here is derived from an EMBL/GenBank/DDBJ whole genome shotgun (WGS) entry which is preliminary data.</text>
</comment>
<dbReference type="Gene3D" id="1.20.120.920">
    <property type="entry name" value="CRISPR-associated endonuclease Cas1, C-terminal domain"/>
    <property type="match status" value="1"/>
</dbReference>
<sequence length="297" mass="33526">MIDRILDFSNRAASLRIRNRQLDVRFKEDEQQVQIPVSDIAVVVIANPQVHFSHAVLSELCDHGAVLIVCDSSSLPTGMLLPLNAHHWQVSRFEQQAKIKLPLKKALWQQVVRQKVRNQATSLERAIGSDRGLKHLATQVRSGDPNNVEAQAARRYWSAMFGDSTFKRDRDAKDENLLLNYGYAVLRAIVARAICASGLHPSLGIHHHNRGSGYPLADDLMEPFRPVVDEAVWNFVSENHVPSSLSTLEKQHIISHLLSKFTHLGEQRTLFDIACRTARSLVRAIEGETRKLELPEF</sequence>
<dbReference type="InterPro" id="IPR050646">
    <property type="entry name" value="Cas1"/>
</dbReference>
<dbReference type="EC" id="3.1.-.-" evidence="10"/>
<organism evidence="11 12">
    <name type="scientific">Blastopirellula marina</name>
    <dbReference type="NCBI Taxonomy" id="124"/>
    <lineage>
        <taxon>Bacteria</taxon>
        <taxon>Pseudomonadati</taxon>
        <taxon>Planctomycetota</taxon>
        <taxon>Planctomycetia</taxon>
        <taxon>Pirellulales</taxon>
        <taxon>Pirellulaceae</taxon>
        <taxon>Blastopirellula</taxon>
    </lineage>
</organism>
<proteinExistence type="inferred from homology"/>
<keyword evidence="4 10" id="KW-0378">Hydrolase</keyword>
<keyword evidence="2 10" id="KW-0479">Metal-binding</keyword>
<dbReference type="InterPro" id="IPR042206">
    <property type="entry name" value="CRISPR-assoc_Cas1_C"/>
</dbReference>
<evidence type="ECO:0000256" key="8">
    <source>
        <dbReference type="ARBA" id="ARBA00023211"/>
    </source>
</evidence>
<evidence type="ECO:0000256" key="9">
    <source>
        <dbReference type="ARBA" id="ARBA00038592"/>
    </source>
</evidence>